<reference evidence="2 3" key="1">
    <citation type="submission" date="2019-07" db="EMBL/GenBank/DDBJ databases">
        <title>De Novo Assembly of kiwifruit Actinidia rufa.</title>
        <authorList>
            <person name="Sugita-Konishi S."/>
            <person name="Sato K."/>
            <person name="Mori E."/>
            <person name="Abe Y."/>
            <person name="Kisaki G."/>
            <person name="Hamano K."/>
            <person name="Suezawa K."/>
            <person name="Otani M."/>
            <person name="Fukuda T."/>
            <person name="Manabe T."/>
            <person name="Gomi K."/>
            <person name="Tabuchi M."/>
            <person name="Akimitsu K."/>
            <person name="Kataoka I."/>
        </authorList>
    </citation>
    <scope>NUCLEOTIDE SEQUENCE [LARGE SCALE GENOMIC DNA]</scope>
    <source>
        <strain evidence="3">cv. Fuchu</strain>
    </source>
</reference>
<accession>A0A7J0G6N9</accession>
<sequence>MIRPRTKHASNDPKGEDTNLAELETVFNLRMFKTMDIQRTWLLEFKDRPIITRYEPLNLNYIMLKEMADVRNHSSRAIPFGALLSKVFSQFRFKITDQRNQYISKGFSITMIKRGIGVNSTKGEDEGEEESSRQHLKVEENLEVPQPHTEETYEKPNAQYLQLQWKNEKTMHGEVPMQKEYPMNAGHPSQEGTSS</sequence>
<dbReference type="Proteomes" id="UP000585474">
    <property type="component" value="Unassembled WGS sequence"/>
</dbReference>
<feature type="region of interest" description="Disordered" evidence="1">
    <location>
        <begin position="118"/>
        <end position="156"/>
    </location>
</feature>
<evidence type="ECO:0000256" key="1">
    <source>
        <dbReference type="SAM" id="MobiDB-lite"/>
    </source>
</evidence>
<dbReference type="OrthoDB" id="2011523at2759"/>
<feature type="compositionally biased region" description="Basic and acidic residues" evidence="1">
    <location>
        <begin position="130"/>
        <end position="140"/>
    </location>
</feature>
<comment type="caution">
    <text evidence="2">The sequence shown here is derived from an EMBL/GenBank/DDBJ whole genome shotgun (WGS) entry which is preliminary data.</text>
</comment>
<gene>
    <name evidence="2" type="ORF">Acr_18g0006340</name>
</gene>
<protein>
    <submittedName>
        <fullName evidence="2">Uncharacterized protein</fullName>
    </submittedName>
</protein>
<proteinExistence type="predicted"/>
<evidence type="ECO:0000313" key="2">
    <source>
        <dbReference type="EMBL" id="GFZ06464.1"/>
    </source>
</evidence>
<feature type="region of interest" description="Disordered" evidence="1">
    <location>
        <begin position="172"/>
        <end position="195"/>
    </location>
</feature>
<keyword evidence="3" id="KW-1185">Reference proteome</keyword>
<name>A0A7J0G6N9_9ERIC</name>
<dbReference type="EMBL" id="BJWL01000018">
    <property type="protein sequence ID" value="GFZ06464.1"/>
    <property type="molecule type" value="Genomic_DNA"/>
</dbReference>
<organism evidence="2 3">
    <name type="scientific">Actinidia rufa</name>
    <dbReference type="NCBI Taxonomy" id="165716"/>
    <lineage>
        <taxon>Eukaryota</taxon>
        <taxon>Viridiplantae</taxon>
        <taxon>Streptophyta</taxon>
        <taxon>Embryophyta</taxon>
        <taxon>Tracheophyta</taxon>
        <taxon>Spermatophyta</taxon>
        <taxon>Magnoliopsida</taxon>
        <taxon>eudicotyledons</taxon>
        <taxon>Gunneridae</taxon>
        <taxon>Pentapetalae</taxon>
        <taxon>asterids</taxon>
        <taxon>Ericales</taxon>
        <taxon>Actinidiaceae</taxon>
        <taxon>Actinidia</taxon>
    </lineage>
</organism>
<evidence type="ECO:0000313" key="3">
    <source>
        <dbReference type="Proteomes" id="UP000585474"/>
    </source>
</evidence>
<dbReference type="AlphaFoldDB" id="A0A7J0G6N9"/>